<keyword evidence="4" id="KW-1185">Reference proteome</keyword>
<name>A0A512HR01_9ACTN</name>
<reference evidence="3 4" key="1">
    <citation type="submission" date="2019-07" db="EMBL/GenBank/DDBJ databases">
        <title>Whole genome shotgun sequence of Aeromicrobium flavum NBRC 107625.</title>
        <authorList>
            <person name="Hosoyama A."/>
            <person name="Uohara A."/>
            <person name="Ohji S."/>
            <person name="Ichikawa N."/>
        </authorList>
    </citation>
    <scope>NUCLEOTIDE SEQUENCE [LARGE SCALE GENOMIC DNA]</scope>
    <source>
        <strain evidence="3 4">NBRC 107625</strain>
    </source>
</reference>
<evidence type="ECO:0000256" key="1">
    <source>
        <dbReference type="SAM" id="MobiDB-lite"/>
    </source>
</evidence>
<dbReference type="InterPro" id="IPR012338">
    <property type="entry name" value="Beta-lactam/transpept-like"/>
</dbReference>
<gene>
    <name evidence="3" type="ORF">AFL01nite_01830</name>
</gene>
<feature type="compositionally biased region" description="Low complexity" evidence="1">
    <location>
        <begin position="1"/>
        <end position="17"/>
    </location>
</feature>
<evidence type="ECO:0000313" key="3">
    <source>
        <dbReference type="EMBL" id="GEO87856.1"/>
    </source>
</evidence>
<protein>
    <recommendedName>
        <fullName evidence="2">Beta-lactamase-related domain-containing protein</fullName>
    </recommendedName>
</protein>
<dbReference type="Proteomes" id="UP000321769">
    <property type="component" value="Unassembled WGS sequence"/>
</dbReference>
<dbReference type="Pfam" id="PF00144">
    <property type="entry name" value="Beta-lactamase"/>
    <property type="match status" value="1"/>
</dbReference>
<comment type="caution">
    <text evidence="3">The sequence shown here is derived from an EMBL/GenBank/DDBJ whole genome shotgun (WGS) entry which is preliminary data.</text>
</comment>
<dbReference type="PANTHER" id="PTHR43283">
    <property type="entry name" value="BETA-LACTAMASE-RELATED"/>
    <property type="match status" value="1"/>
</dbReference>
<dbReference type="OrthoDB" id="3325701at2"/>
<dbReference type="PANTHER" id="PTHR43283:SF7">
    <property type="entry name" value="BETA-LACTAMASE-RELATED DOMAIN-CONTAINING PROTEIN"/>
    <property type="match status" value="1"/>
</dbReference>
<feature type="domain" description="Beta-lactamase-related" evidence="2">
    <location>
        <begin position="42"/>
        <end position="315"/>
    </location>
</feature>
<dbReference type="Gene3D" id="3.40.710.10">
    <property type="entry name" value="DD-peptidase/beta-lactamase superfamily"/>
    <property type="match status" value="1"/>
</dbReference>
<dbReference type="AlphaFoldDB" id="A0A512HR01"/>
<organism evidence="3 4">
    <name type="scientific">Aeromicrobium flavum</name>
    <dbReference type="NCBI Taxonomy" id="416568"/>
    <lineage>
        <taxon>Bacteria</taxon>
        <taxon>Bacillati</taxon>
        <taxon>Actinomycetota</taxon>
        <taxon>Actinomycetes</taxon>
        <taxon>Propionibacteriales</taxon>
        <taxon>Nocardioidaceae</taxon>
        <taxon>Aeromicrobium</taxon>
    </lineage>
</organism>
<evidence type="ECO:0000259" key="2">
    <source>
        <dbReference type="Pfam" id="PF00144"/>
    </source>
</evidence>
<dbReference type="RefSeq" id="WP_146825211.1">
    <property type="nucleotide sequence ID" value="NZ_BAAAYQ010000001.1"/>
</dbReference>
<dbReference type="SUPFAM" id="SSF56601">
    <property type="entry name" value="beta-lactamase/transpeptidase-like"/>
    <property type="match status" value="1"/>
</dbReference>
<proteinExistence type="predicted"/>
<evidence type="ECO:0000313" key="4">
    <source>
        <dbReference type="Proteomes" id="UP000321769"/>
    </source>
</evidence>
<sequence length="340" mass="36316">MSDASLPTPSASRTPTTAPTPPPDFGELDRLVDASRSTCTVVLRGDEVVHEHPAGARHATRRVYSITKSVVAVLLAIAAADGEIDLDDPVGRHVPDWPEESAAVTVRHLMSMTSGRAWSEQADDAMIRAADQTAAALAPGQQDRPGTQWRYDNLASQLLSVVLDSTVGDVEAFARARLLTPLGLVDTTWERDRAGRLKTYAGIVSSCADLARLGVMMRDGGTFAGRRILSERAVAELTTPSSDLNAGYGLLWWTNAEGRVREVRRAAGFEQDRPPFTGRLAPAAPADAFWALGWGNQFLAVVPSADVVAVRLGPKPAGPDDLTFDDFTGAVLRGLGVTPR</sequence>
<dbReference type="EMBL" id="BJZQ01000001">
    <property type="protein sequence ID" value="GEO87856.1"/>
    <property type="molecule type" value="Genomic_DNA"/>
</dbReference>
<accession>A0A512HR01</accession>
<feature type="region of interest" description="Disordered" evidence="1">
    <location>
        <begin position="1"/>
        <end position="25"/>
    </location>
</feature>
<dbReference type="InterPro" id="IPR001466">
    <property type="entry name" value="Beta-lactam-related"/>
</dbReference>
<dbReference type="InterPro" id="IPR050789">
    <property type="entry name" value="Diverse_Enzym_Activities"/>
</dbReference>